<dbReference type="GO" id="GO:0043048">
    <property type="term" value="P:dolichyl monophosphate biosynthetic process"/>
    <property type="evidence" value="ECO:0007669"/>
    <property type="project" value="TreeGrafter"/>
</dbReference>
<dbReference type="AlphaFoldDB" id="A0A813RVV0"/>
<proteinExistence type="inferred from homology"/>
<evidence type="ECO:0000256" key="2">
    <source>
        <dbReference type="ARBA" id="ARBA00010794"/>
    </source>
</evidence>
<feature type="transmembrane region" description="Helical" evidence="10">
    <location>
        <begin position="161"/>
        <end position="183"/>
    </location>
</feature>
<feature type="transmembrane region" description="Helical" evidence="10">
    <location>
        <begin position="375"/>
        <end position="392"/>
    </location>
</feature>
<gene>
    <name evidence="11" type="ORF">OXX778_LOCUS5736</name>
</gene>
<keyword evidence="9 10" id="KW-0472">Membrane</keyword>
<feature type="transmembrane region" description="Helical" evidence="10">
    <location>
        <begin position="306"/>
        <end position="322"/>
    </location>
</feature>
<evidence type="ECO:0000256" key="4">
    <source>
        <dbReference type="ARBA" id="ARBA00022679"/>
    </source>
</evidence>
<name>A0A813RVV0_9BILA</name>
<evidence type="ECO:0000313" key="12">
    <source>
        <dbReference type="Proteomes" id="UP000663879"/>
    </source>
</evidence>
<comment type="subcellular location">
    <subcellularLocation>
        <location evidence="1">Endoplasmic reticulum membrane</location>
        <topology evidence="1">Multi-pass membrane protein</topology>
    </subcellularLocation>
</comment>
<dbReference type="GO" id="GO:0004168">
    <property type="term" value="F:dolichol kinase activity"/>
    <property type="evidence" value="ECO:0007669"/>
    <property type="project" value="UniProtKB-EC"/>
</dbReference>
<evidence type="ECO:0000313" key="11">
    <source>
        <dbReference type="EMBL" id="CAF0786326.1"/>
    </source>
</evidence>
<evidence type="ECO:0000256" key="3">
    <source>
        <dbReference type="ARBA" id="ARBA00012132"/>
    </source>
</evidence>
<evidence type="ECO:0000256" key="9">
    <source>
        <dbReference type="ARBA" id="ARBA00023136"/>
    </source>
</evidence>
<dbReference type="EC" id="2.7.1.108" evidence="3"/>
<feature type="transmembrane region" description="Helical" evidence="10">
    <location>
        <begin position="398"/>
        <end position="419"/>
    </location>
</feature>
<keyword evidence="6" id="KW-0418">Kinase</keyword>
<feature type="transmembrane region" description="Helical" evidence="10">
    <location>
        <begin position="263"/>
        <end position="285"/>
    </location>
</feature>
<keyword evidence="7" id="KW-0256">Endoplasmic reticulum</keyword>
<feature type="transmembrane region" description="Helical" evidence="10">
    <location>
        <begin position="220"/>
        <end position="243"/>
    </location>
</feature>
<feature type="transmembrane region" description="Helical" evidence="10">
    <location>
        <begin position="328"/>
        <end position="349"/>
    </location>
</feature>
<keyword evidence="12" id="KW-1185">Reference proteome</keyword>
<dbReference type="InterPro" id="IPR032974">
    <property type="entry name" value="Polypren_kinase"/>
</dbReference>
<dbReference type="PANTHER" id="PTHR13205:SF15">
    <property type="entry name" value="DOLICHOL KINASE"/>
    <property type="match status" value="1"/>
</dbReference>
<dbReference type="GO" id="GO:0005789">
    <property type="term" value="C:endoplasmic reticulum membrane"/>
    <property type="evidence" value="ECO:0007669"/>
    <property type="project" value="UniProtKB-SubCell"/>
</dbReference>
<organism evidence="11 12">
    <name type="scientific">Brachionus calyciflorus</name>
    <dbReference type="NCBI Taxonomy" id="104777"/>
    <lineage>
        <taxon>Eukaryota</taxon>
        <taxon>Metazoa</taxon>
        <taxon>Spiralia</taxon>
        <taxon>Gnathifera</taxon>
        <taxon>Rotifera</taxon>
        <taxon>Eurotatoria</taxon>
        <taxon>Monogononta</taxon>
        <taxon>Pseudotrocha</taxon>
        <taxon>Ploima</taxon>
        <taxon>Brachionidae</taxon>
        <taxon>Brachionus</taxon>
    </lineage>
</organism>
<feature type="transmembrane region" description="Helical" evidence="10">
    <location>
        <begin position="46"/>
        <end position="67"/>
    </location>
</feature>
<keyword evidence="5 10" id="KW-0812">Transmembrane</keyword>
<protein>
    <recommendedName>
        <fullName evidence="3">dolichol kinase</fullName>
        <ecNumber evidence="3">2.7.1.108</ecNumber>
    </recommendedName>
</protein>
<keyword evidence="4" id="KW-0808">Transferase</keyword>
<evidence type="ECO:0000256" key="10">
    <source>
        <dbReference type="SAM" id="Phobius"/>
    </source>
</evidence>
<feature type="transmembrane region" description="Helical" evidence="10">
    <location>
        <begin position="439"/>
        <end position="458"/>
    </location>
</feature>
<feature type="transmembrane region" description="Helical" evidence="10">
    <location>
        <begin position="79"/>
        <end position="100"/>
    </location>
</feature>
<evidence type="ECO:0000256" key="5">
    <source>
        <dbReference type="ARBA" id="ARBA00022692"/>
    </source>
</evidence>
<evidence type="ECO:0000256" key="1">
    <source>
        <dbReference type="ARBA" id="ARBA00004477"/>
    </source>
</evidence>
<dbReference type="PANTHER" id="PTHR13205">
    <property type="entry name" value="TRANSMEMBRANE PROTEIN 15-RELATED"/>
    <property type="match status" value="1"/>
</dbReference>
<reference evidence="11" key="1">
    <citation type="submission" date="2021-02" db="EMBL/GenBank/DDBJ databases">
        <authorList>
            <person name="Nowell W R."/>
        </authorList>
    </citation>
    <scope>NUCLEOTIDE SEQUENCE</scope>
    <source>
        <strain evidence="11">Ploen Becks lab</strain>
    </source>
</reference>
<evidence type="ECO:0000256" key="8">
    <source>
        <dbReference type="ARBA" id="ARBA00022989"/>
    </source>
</evidence>
<sequence length="503" mass="58363">MTYYLKDWFLNLKHCNTFEADNYSINDENTNQNTIKTNLQKTYNRLILLLNSTSSLLTINCFILGFLTKYLVTGDQLSGLQFLVVTFVVLTSCLFYYPSYNLIDIGYINLRIIRWIYSLTVISTFFFLLRNHTKACSSVGLCGTIGLKILREIPFIFPKTFTFNELLIISSFISCGAFTFFMHMTQIFKPENDEVVVIEQAIIWLILVTIFTSQIGKKSLVLFVSGCMLALALYFVPMCFVLIKKNPFLWLIDYLFYQNQKRILIFGYWLSLFFFMSFVIFLIKLKETKDKKFLKDSNRHKKLTKIRKIFHLLIILVFVFGFVHDRSLLLLCSYGMLILLILNELIRYYKIGILGNMIQELLVIFLDEKDTNSSLILSHIYLLIGLSFPFWFSSFNEFNLAELSGLITVGIGDSFASIVGSKFGKHKLPRSNKTVEGSLAMVFSQLFFYILLIQIGLIDLTHYENYIFILVNLSLSGYVEAFTKDNDNVVLPIVIYPFLYLIK</sequence>
<evidence type="ECO:0000256" key="6">
    <source>
        <dbReference type="ARBA" id="ARBA00022777"/>
    </source>
</evidence>
<comment type="similarity">
    <text evidence="2">Belongs to the polyprenol kinase family.</text>
</comment>
<dbReference type="EMBL" id="CAJNOC010000642">
    <property type="protein sequence ID" value="CAF0786326.1"/>
    <property type="molecule type" value="Genomic_DNA"/>
</dbReference>
<keyword evidence="8 10" id="KW-1133">Transmembrane helix</keyword>
<feature type="transmembrane region" description="Helical" evidence="10">
    <location>
        <begin position="112"/>
        <end position="129"/>
    </location>
</feature>
<comment type="caution">
    <text evidence="11">The sequence shown here is derived from an EMBL/GenBank/DDBJ whole genome shotgun (WGS) entry which is preliminary data.</text>
</comment>
<dbReference type="OrthoDB" id="377083at2759"/>
<evidence type="ECO:0000256" key="7">
    <source>
        <dbReference type="ARBA" id="ARBA00022824"/>
    </source>
</evidence>
<accession>A0A813RVV0</accession>
<dbReference type="Proteomes" id="UP000663879">
    <property type="component" value="Unassembled WGS sequence"/>
</dbReference>